<dbReference type="AlphaFoldDB" id="A0A1T4XJQ7"/>
<reference evidence="3" key="1">
    <citation type="submission" date="2017-02" db="EMBL/GenBank/DDBJ databases">
        <authorList>
            <person name="Varghese N."/>
            <person name="Submissions S."/>
        </authorList>
    </citation>
    <scope>NUCLEOTIDE SEQUENCE [LARGE SCALE GENOMIC DNA]</scope>
    <source>
        <strain evidence="3">ATCC 700200</strain>
    </source>
</reference>
<evidence type="ECO:0000256" key="1">
    <source>
        <dbReference type="SAM" id="SignalP"/>
    </source>
</evidence>
<name>A0A1T4XJQ7_9BACT</name>
<keyword evidence="1" id="KW-0732">Signal</keyword>
<keyword evidence="3" id="KW-1185">Reference proteome</keyword>
<evidence type="ECO:0008006" key="4">
    <source>
        <dbReference type="Google" id="ProtNLM"/>
    </source>
</evidence>
<gene>
    <name evidence="2" type="ORF">SAMN02745166_01599</name>
</gene>
<evidence type="ECO:0000313" key="2">
    <source>
        <dbReference type="EMBL" id="SKA89643.1"/>
    </source>
</evidence>
<evidence type="ECO:0000313" key="3">
    <source>
        <dbReference type="Proteomes" id="UP000190774"/>
    </source>
</evidence>
<dbReference type="Proteomes" id="UP000190774">
    <property type="component" value="Unassembled WGS sequence"/>
</dbReference>
<protein>
    <recommendedName>
        <fullName evidence="4">Sporulation related domain-containing protein</fullName>
    </recommendedName>
</protein>
<feature type="chain" id="PRO_5011961915" description="Sporulation related domain-containing protein" evidence="1">
    <location>
        <begin position="26"/>
        <end position="160"/>
    </location>
</feature>
<dbReference type="STRING" id="48467.SAMN02745166_01599"/>
<proteinExistence type="predicted"/>
<sequence>MKSGHYSLSLLLIVFSLMSLSTAQATDKPVRVKPSKVSSAKSRFREKQFTDWLAFEAMNKLSESKRASGEQMIYYEYHEGKMAYRAIFSKAIQFNGWWRITISGEREMENQVNDYKSKGFEPLFVVLEGNFYSMLFVKPDQLDAARKLTAELGIEPPVLK</sequence>
<feature type="signal peptide" evidence="1">
    <location>
        <begin position="1"/>
        <end position="25"/>
    </location>
</feature>
<organism evidence="2 3">
    <name type="scientific">Prosthecobacter debontii</name>
    <dbReference type="NCBI Taxonomy" id="48467"/>
    <lineage>
        <taxon>Bacteria</taxon>
        <taxon>Pseudomonadati</taxon>
        <taxon>Verrucomicrobiota</taxon>
        <taxon>Verrucomicrobiia</taxon>
        <taxon>Verrucomicrobiales</taxon>
        <taxon>Verrucomicrobiaceae</taxon>
        <taxon>Prosthecobacter</taxon>
    </lineage>
</organism>
<accession>A0A1T4XJQ7</accession>
<dbReference type="EMBL" id="FUYE01000004">
    <property type="protein sequence ID" value="SKA89643.1"/>
    <property type="molecule type" value="Genomic_DNA"/>
</dbReference>